<dbReference type="InterPro" id="IPR011009">
    <property type="entry name" value="Kinase-like_dom_sf"/>
</dbReference>
<dbReference type="EMBL" id="BOOY01000020">
    <property type="protein sequence ID" value="GIJ03419.1"/>
    <property type="molecule type" value="Genomic_DNA"/>
</dbReference>
<dbReference type="Proteomes" id="UP000652013">
    <property type="component" value="Unassembled WGS sequence"/>
</dbReference>
<dbReference type="Pfam" id="PF13289">
    <property type="entry name" value="SIR2_2"/>
    <property type="match status" value="1"/>
</dbReference>
<dbReference type="InterPro" id="IPR051681">
    <property type="entry name" value="Ser/Thr_Kinases-Pseudokinases"/>
</dbReference>
<evidence type="ECO:0000313" key="3">
    <source>
        <dbReference type="Proteomes" id="UP000652013"/>
    </source>
</evidence>
<keyword evidence="3" id="KW-1185">Reference proteome</keyword>
<dbReference type="Pfam" id="PF00069">
    <property type="entry name" value="Pkinase"/>
    <property type="match status" value="1"/>
</dbReference>
<dbReference type="Gene3D" id="1.10.510.10">
    <property type="entry name" value="Transferase(Phosphotransferase) domain 1"/>
    <property type="match status" value="1"/>
</dbReference>
<proteinExistence type="predicted"/>
<dbReference type="SMART" id="SM00220">
    <property type="entry name" value="S_TKc"/>
    <property type="match status" value="1"/>
</dbReference>
<dbReference type="PROSITE" id="PS50011">
    <property type="entry name" value="PROTEIN_KINASE_DOM"/>
    <property type="match status" value="1"/>
</dbReference>
<evidence type="ECO:0000313" key="2">
    <source>
        <dbReference type="EMBL" id="GIJ03419.1"/>
    </source>
</evidence>
<dbReference type="GO" id="GO:0005524">
    <property type="term" value="F:ATP binding"/>
    <property type="evidence" value="ECO:0007669"/>
    <property type="project" value="InterPro"/>
</dbReference>
<reference evidence="2" key="1">
    <citation type="submission" date="2021-01" db="EMBL/GenBank/DDBJ databases">
        <title>Whole genome shotgun sequence of Spirilliplanes yamanashiensis NBRC 15828.</title>
        <authorList>
            <person name="Komaki H."/>
            <person name="Tamura T."/>
        </authorList>
    </citation>
    <scope>NUCLEOTIDE SEQUENCE</scope>
    <source>
        <strain evidence="2">NBRC 15828</strain>
    </source>
</reference>
<gene>
    <name evidence="2" type="ORF">Sya03_27710</name>
</gene>
<accession>A0A8J4DJK6</accession>
<name>A0A8J4DJK6_9ACTN</name>
<dbReference type="SUPFAM" id="SSF56112">
    <property type="entry name" value="Protein kinase-like (PK-like)"/>
    <property type="match status" value="1"/>
</dbReference>
<protein>
    <recommendedName>
        <fullName evidence="1">Protein kinase domain-containing protein</fullName>
    </recommendedName>
</protein>
<feature type="domain" description="Protein kinase" evidence="1">
    <location>
        <begin position="370"/>
        <end position="637"/>
    </location>
</feature>
<organism evidence="2 3">
    <name type="scientific">Spirilliplanes yamanashiensis</name>
    <dbReference type="NCBI Taxonomy" id="42233"/>
    <lineage>
        <taxon>Bacteria</taxon>
        <taxon>Bacillati</taxon>
        <taxon>Actinomycetota</taxon>
        <taxon>Actinomycetes</taxon>
        <taxon>Micromonosporales</taxon>
        <taxon>Micromonosporaceae</taxon>
        <taxon>Spirilliplanes</taxon>
    </lineage>
</organism>
<comment type="caution">
    <text evidence="2">The sequence shown here is derived from an EMBL/GenBank/DDBJ whole genome shotgun (WGS) entry which is preliminary data.</text>
</comment>
<evidence type="ECO:0000259" key="1">
    <source>
        <dbReference type="PROSITE" id="PS50011"/>
    </source>
</evidence>
<dbReference type="GO" id="GO:0004674">
    <property type="term" value="F:protein serine/threonine kinase activity"/>
    <property type="evidence" value="ECO:0007669"/>
    <property type="project" value="TreeGrafter"/>
</dbReference>
<dbReference type="InterPro" id="IPR008266">
    <property type="entry name" value="Tyr_kinase_AS"/>
</dbReference>
<dbReference type="AlphaFoldDB" id="A0A8J4DJK6"/>
<sequence length="783" mass="87578">MSFDASQSSYLELRDIVGERTRPLVVVLGSQFVPDVPTWPALREALVEQVVRKAGSFERPDAVHKKMAAERILKEADLGRAFGSLRGVLGAGSFPGAVREAYAAAATVELPRIYKRLWSLPVRGMVSLSLDRLVTRAYLAQSRSDLPPHEYSGRRQIAQVSWGQRREFVVNFHGQFEDAASWTFEREHVDAALRDSRVQDFLKILVQANALLFVGVTDDDLQVCGLFDWLERKRLNVPGHYWLTPSRDVGTDDRGEKLNIKVIRYHSPGDVDEMIDALLEFVPRDDVDLPRVTLNRPSETPESLPPAEEMAAWGADEIRSVLNEHASRLLDPANPKGYDEYDDFSRRYDEAIYRAWYTSTTPPRNVLLGYTLREDVARGAFGRVFKAAAPDGQEVAVKVLLEEIRTKPDSLQGFRRGVRSMRILQQYHADGMVRFLEASEIPAFVAMEWIEGPNLAEATQSGYLTGWQQILEISVRLSEIIRRAHALPERVLHRDLRPANVMLRNFYADPDTVDVVVLDFDLSWHRGAVENSVMHSSAAGYLAPEQVVRIPNASTRNAAVDSFGLGMTLFSLVSGRDPVPGEHGHRDWPETVRIAAERLVDDVSWRSLPARFARVIDAATKTKQSSRWDMSQVHTELDRLLKALTAPSAVGDADLLAEEVASRSDALRSYEWDEDRTRVVVHRRTGMNLLLAGDQPAAKLVLTIEWSDTGTAERKSLGKYVLPAAKQAVDILKKGGWTSTARQQNISAHSVRIVAEFALGPAGNQPTALAATIDAVDRHFQFD</sequence>
<dbReference type="InterPro" id="IPR000719">
    <property type="entry name" value="Prot_kinase_dom"/>
</dbReference>
<dbReference type="PROSITE" id="PS00109">
    <property type="entry name" value="PROTEIN_KINASE_TYR"/>
    <property type="match status" value="1"/>
</dbReference>
<dbReference type="PANTHER" id="PTHR44329">
    <property type="entry name" value="SERINE/THREONINE-PROTEIN KINASE TNNI3K-RELATED"/>
    <property type="match status" value="1"/>
</dbReference>